<keyword evidence="1" id="KW-0812">Transmembrane</keyword>
<reference evidence="2 3" key="1">
    <citation type="journal article" date="2016" name="Nat. Commun.">
        <title>Thousands of microbial genomes shed light on interconnected biogeochemical processes in an aquifer system.</title>
        <authorList>
            <person name="Anantharaman K."/>
            <person name="Brown C.T."/>
            <person name="Hug L.A."/>
            <person name="Sharon I."/>
            <person name="Castelle C.J."/>
            <person name="Probst A.J."/>
            <person name="Thomas B.C."/>
            <person name="Singh A."/>
            <person name="Wilkins M.J."/>
            <person name="Karaoz U."/>
            <person name="Brodie E.L."/>
            <person name="Williams K.H."/>
            <person name="Hubbard S.S."/>
            <person name="Banfield J.F."/>
        </authorList>
    </citation>
    <scope>NUCLEOTIDE SEQUENCE [LARGE SCALE GENOMIC DNA]</scope>
</reference>
<evidence type="ECO:0000313" key="3">
    <source>
        <dbReference type="Proteomes" id="UP000178517"/>
    </source>
</evidence>
<name>A0A1G1ZM92_9BACT</name>
<dbReference type="Proteomes" id="UP000178517">
    <property type="component" value="Unassembled WGS sequence"/>
</dbReference>
<dbReference type="EMBL" id="MHJI01000021">
    <property type="protein sequence ID" value="OGY65236.1"/>
    <property type="molecule type" value="Genomic_DNA"/>
</dbReference>
<feature type="transmembrane region" description="Helical" evidence="1">
    <location>
        <begin position="22"/>
        <end position="43"/>
    </location>
</feature>
<gene>
    <name evidence="2" type="ORF">A3A04_02100</name>
</gene>
<protein>
    <submittedName>
        <fullName evidence="2">Uncharacterized protein</fullName>
    </submittedName>
</protein>
<dbReference type="AlphaFoldDB" id="A0A1G1ZM92"/>
<organism evidence="2 3">
    <name type="scientific">Candidatus Harrisonbacteria bacterium RIFCSPLOWO2_01_FULL_40_28</name>
    <dbReference type="NCBI Taxonomy" id="1798406"/>
    <lineage>
        <taxon>Bacteria</taxon>
        <taxon>Candidatus Harrisoniibacteriota</taxon>
    </lineage>
</organism>
<comment type="caution">
    <text evidence="2">The sequence shown here is derived from an EMBL/GenBank/DDBJ whole genome shotgun (WGS) entry which is preliminary data.</text>
</comment>
<keyword evidence="1" id="KW-0472">Membrane</keyword>
<accession>A0A1G1ZM92</accession>
<evidence type="ECO:0000256" key="1">
    <source>
        <dbReference type="SAM" id="Phobius"/>
    </source>
</evidence>
<keyword evidence="1" id="KW-1133">Transmembrane helix</keyword>
<proteinExistence type="predicted"/>
<sequence length="153" mass="17859">MNQFENNYEDDVVEHKSSRKKIIFIGAILVLSGGLYALGYFGYFNSWFPTFSGWVSREQPWEAVFLNNNQVYFGRIRKNDKDVIVLTDVFYLRVQQPLQPSSQEPNVSLVKLGSELHGPEDIMYIPRNQITFWETMRKDSQVVQAIQNFLAQQ</sequence>
<dbReference type="STRING" id="1798406.A3A04_02100"/>
<evidence type="ECO:0000313" key="2">
    <source>
        <dbReference type="EMBL" id="OGY65236.1"/>
    </source>
</evidence>